<dbReference type="AlphaFoldDB" id="A0AAW2H7X0"/>
<dbReference type="Pfam" id="PF03849">
    <property type="entry name" value="Tfb2"/>
    <property type="match status" value="1"/>
</dbReference>
<dbReference type="GO" id="GO:0004430">
    <property type="term" value="F:1-phosphatidylinositol 4-kinase activity"/>
    <property type="evidence" value="ECO:0007669"/>
    <property type="project" value="TreeGrafter"/>
</dbReference>
<keyword evidence="3" id="KW-0234">DNA repair</keyword>
<dbReference type="GO" id="GO:0001671">
    <property type="term" value="F:ATPase activator activity"/>
    <property type="evidence" value="ECO:0007669"/>
    <property type="project" value="InterPro"/>
</dbReference>
<dbReference type="Pfam" id="PF18307">
    <property type="entry name" value="Tfb2_C"/>
    <property type="match status" value="1"/>
</dbReference>
<dbReference type="PROSITE" id="PS50290">
    <property type="entry name" value="PI3_4_KINASE_3"/>
    <property type="match status" value="1"/>
</dbReference>
<keyword evidence="1" id="KW-0808">Transferase</keyword>
<dbReference type="Gene3D" id="3.30.1010.10">
    <property type="entry name" value="Phosphatidylinositol 3-kinase Catalytic Subunit, Chain A, domain 4"/>
    <property type="match status" value="1"/>
</dbReference>
<organism evidence="5">
    <name type="scientific">Menopon gallinae</name>
    <name type="common">poultry shaft louse</name>
    <dbReference type="NCBI Taxonomy" id="328185"/>
    <lineage>
        <taxon>Eukaryota</taxon>
        <taxon>Metazoa</taxon>
        <taxon>Ecdysozoa</taxon>
        <taxon>Arthropoda</taxon>
        <taxon>Hexapoda</taxon>
        <taxon>Insecta</taxon>
        <taxon>Pterygota</taxon>
        <taxon>Neoptera</taxon>
        <taxon>Paraneoptera</taxon>
        <taxon>Psocodea</taxon>
        <taxon>Troctomorpha</taxon>
        <taxon>Phthiraptera</taxon>
        <taxon>Amblycera</taxon>
        <taxon>Menoponidae</taxon>
        <taxon>Menopon</taxon>
    </lineage>
</organism>
<dbReference type="InterPro" id="IPR040662">
    <property type="entry name" value="Tfb2_C"/>
</dbReference>
<keyword evidence="3" id="KW-0227">DNA damage</keyword>
<evidence type="ECO:0000259" key="4">
    <source>
        <dbReference type="PROSITE" id="PS50290"/>
    </source>
</evidence>
<comment type="function">
    <text evidence="3">Component of the general transcription and DNA repair factor IIH (TFIIH) core complex which is involved in general and transcription-coupled nucleotide excision repair (NER) of damaged DNA.</text>
</comment>
<dbReference type="PANTHER" id="PTHR10048:SF22">
    <property type="entry name" value="PHOSPHATIDYLINOSITOL 4-KINASE BETA"/>
    <property type="match status" value="1"/>
</dbReference>
<dbReference type="InterPro" id="IPR036940">
    <property type="entry name" value="PI3/4_kinase_cat_sf"/>
</dbReference>
<dbReference type="InterPro" id="IPR004598">
    <property type="entry name" value="TFIIH_p52/Tfb2"/>
</dbReference>
<feature type="domain" description="PI3K/PI4K catalytic" evidence="4">
    <location>
        <begin position="349"/>
        <end position="609"/>
    </location>
</feature>
<keyword evidence="3" id="KW-0804">Transcription</keyword>
<dbReference type="GO" id="GO:0016020">
    <property type="term" value="C:membrane"/>
    <property type="evidence" value="ECO:0007669"/>
    <property type="project" value="TreeGrafter"/>
</dbReference>
<comment type="caution">
    <text evidence="5">The sequence shown here is derived from an EMBL/GenBank/DDBJ whole genome shotgun (WGS) entry which is preliminary data.</text>
</comment>
<evidence type="ECO:0000256" key="2">
    <source>
        <dbReference type="ARBA" id="ARBA00022777"/>
    </source>
</evidence>
<dbReference type="GO" id="GO:0046854">
    <property type="term" value="P:phosphatidylinositol phosphate biosynthetic process"/>
    <property type="evidence" value="ECO:0007669"/>
    <property type="project" value="InterPro"/>
</dbReference>
<dbReference type="InterPro" id="IPR011009">
    <property type="entry name" value="Kinase-like_dom_sf"/>
</dbReference>
<dbReference type="InterPro" id="IPR000403">
    <property type="entry name" value="PI3/4_kinase_cat_dom"/>
</dbReference>
<proteinExistence type="inferred from homology"/>
<comment type="similarity">
    <text evidence="3">Belongs to the TFB2 family.</text>
</comment>
<dbReference type="InterPro" id="IPR015433">
    <property type="entry name" value="PI3/4_kinase"/>
</dbReference>
<dbReference type="Pfam" id="PF00454">
    <property type="entry name" value="PI3_PI4_kinase"/>
    <property type="match status" value="1"/>
</dbReference>
<gene>
    <name evidence="5" type="ORF">PYX00_011606</name>
</gene>
<keyword evidence="3" id="KW-0805">Transcription regulation</keyword>
<dbReference type="PANTHER" id="PTHR10048">
    <property type="entry name" value="PHOSPHATIDYLINOSITOL KINASE"/>
    <property type="match status" value="1"/>
</dbReference>
<dbReference type="SUPFAM" id="SSF56112">
    <property type="entry name" value="Protein kinase-like (PK-like)"/>
    <property type="match status" value="1"/>
</dbReference>
<protein>
    <recommendedName>
        <fullName evidence="3">General transcription factor IIH subunit 4</fullName>
    </recommendedName>
</protein>
<reference evidence="5" key="1">
    <citation type="journal article" date="2024" name="Gigascience">
        <title>Chromosome-level genome of the poultry shaft louse Menopon gallinae provides insight into the host-switching and adaptive evolution of parasitic lice.</title>
        <authorList>
            <person name="Xu Y."/>
            <person name="Ma L."/>
            <person name="Liu S."/>
            <person name="Liang Y."/>
            <person name="Liu Q."/>
            <person name="He Z."/>
            <person name="Tian L."/>
            <person name="Duan Y."/>
            <person name="Cai W."/>
            <person name="Li H."/>
            <person name="Song F."/>
        </authorList>
    </citation>
    <scope>NUCLEOTIDE SEQUENCE</scope>
    <source>
        <strain evidence="5">Cailab_2023a</strain>
    </source>
</reference>
<dbReference type="SMART" id="SM00146">
    <property type="entry name" value="PI3Kc"/>
    <property type="match status" value="1"/>
</dbReference>
<name>A0AAW2H7X0_9NEOP</name>
<keyword evidence="3" id="KW-0539">Nucleus</keyword>
<comment type="subcellular location">
    <subcellularLocation>
        <location evidence="3">Nucleus</location>
    </subcellularLocation>
</comment>
<dbReference type="Gene3D" id="1.10.1070.11">
    <property type="entry name" value="Phosphatidylinositol 3-/4-kinase, catalytic domain"/>
    <property type="match status" value="1"/>
</dbReference>
<dbReference type="GO" id="GO:0006289">
    <property type="term" value="P:nucleotide-excision repair"/>
    <property type="evidence" value="ECO:0007669"/>
    <property type="project" value="InterPro"/>
</dbReference>
<accession>A0AAW2H7X0</accession>
<keyword evidence="2" id="KW-0418">Kinase</keyword>
<dbReference type="EMBL" id="JARGDH010000006">
    <property type="protein sequence ID" value="KAL0265889.1"/>
    <property type="molecule type" value="Genomic_DNA"/>
</dbReference>
<dbReference type="GO" id="GO:0048015">
    <property type="term" value="P:phosphatidylinositol-mediated signaling"/>
    <property type="evidence" value="ECO:0007669"/>
    <property type="project" value="TreeGrafter"/>
</dbReference>
<dbReference type="GO" id="GO:0005737">
    <property type="term" value="C:cytoplasm"/>
    <property type="evidence" value="ECO:0007669"/>
    <property type="project" value="TreeGrafter"/>
</dbReference>
<evidence type="ECO:0000256" key="1">
    <source>
        <dbReference type="ARBA" id="ARBA00022679"/>
    </source>
</evidence>
<dbReference type="GO" id="GO:0000439">
    <property type="term" value="C:transcription factor TFIIH core complex"/>
    <property type="evidence" value="ECO:0007669"/>
    <property type="project" value="InterPro"/>
</dbReference>
<dbReference type="Gene3D" id="3.30.70.2610">
    <property type="match status" value="1"/>
</dbReference>
<evidence type="ECO:0000313" key="5">
    <source>
        <dbReference type="EMBL" id="KAL0265889.1"/>
    </source>
</evidence>
<sequence length="964" mass="111838">MSTATHQIWLHRLFNSPYFDTWMAVSYLHRYPTVGIHQYICRKIEHKRDVEKVVPQLVHILFHNAENTVSFPILSMLLRKSRLCKSLSAALFFHLRSYLDSLSEQKRLYCKYMLCMLLEMNRQNSRVIVPVRTTQRHRYFRHRTRAPRKACADFLSLEGLLVYFVKAVSWVVSDVLAARLSSFEGTFRFSESVLRSEAGLDLKSLGRGPDFNKSLIFLDELVEITARLRRLPKHIQQKGLEIELYLLQKSLPAQILLPFHGRSYVLSLCIEHSFVLDSASNSPFVLVLEVADETARAKQRLQPEVQTALFLLNQLAPLARESPAESRAIRESIIENLGTIARKEVPRRVPWDERVEAIKKASAFRSLRKYNVVSFIVKSGADFKQELVAYQLLTEMKSVWGEEKQDIWIKNYGIYLVGSCSGIVETITNVCSVHAIKKKNSARKGFTLRTYYDETFSDKEAARKSFLCSLVGYSLVTFFLQVKDRHNGNIMVDNEGHVIHVDFGFIMGEHPGFYNVEKAPFKFSPEYAELLGGDLDKFRQLFCDGFLALRKHSDRLCRIVEVLLENSQLRCINRNSLCDFRDRFKLELCNQDVESTFLLKLLPEYIVSFVFDLLHSAVNITAIRCTRELVQAIKNLRALHLLEKRGQNIYLDPVFRESLIRGFGTMTMQDLFAPSSESHKEQEFWRFEGILQSIVEPQGQRVETTNILQHGELVDAALNITHKGFEFLLKTRKDQVWLLLIYGLQLVAATAQEKEQYLLGIAELSHRRKGMCYRTALPKKILDFFFRLGLIDIVRDGVIFLKSNFNVLFENKVSEPNKFLIVETNHKIYAYTTSKYELSILSLFCKIDLMLSFLVVGVLSEENINRAFNRGITAKQIVHYLDSYSRSLPEAVSELIFIWESQRTRMRITDAYLYTNFLNFADFRKVLTLCQEKDFLIDYDEKRRMIMVKVESHPAVKEFVKRNI</sequence>
<evidence type="ECO:0000256" key="3">
    <source>
        <dbReference type="RuleBase" id="RU364024"/>
    </source>
</evidence>